<keyword evidence="2" id="KW-1185">Reference proteome</keyword>
<evidence type="ECO:0008006" key="3">
    <source>
        <dbReference type="Google" id="ProtNLM"/>
    </source>
</evidence>
<dbReference type="AlphaFoldDB" id="A0A4Y7R817"/>
<accession>A0A4Y7R817</accession>
<proteinExistence type="predicted"/>
<dbReference type="Pfam" id="PF12784">
    <property type="entry name" value="PDDEXK_2"/>
    <property type="match status" value="1"/>
</dbReference>
<comment type="caution">
    <text evidence="1">The sequence shown here is derived from an EMBL/GenBank/DDBJ whole genome shotgun (WGS) entry which is preliminary data.</text>
</comment>
<reference evidence="1 2" key="1">
    <citation type="journal article" date="2018" name="Environ. Microbiol.">
        <title>Novel energy conservation strategies and behaviour of Pelotomaculum schinkii driving syntrophic propionate catabolism.</title>
        <authorList>
            <person name="Hidalgo-Ahumada C.A.P."/>
            <person name="Nobu M.K."/>
            <person name="Narihiro T."/>
            <person name="Tamaki H."/>
            <person name="Liu W.T."/>
            <person name="Kamagata Y."/>
            <person name="Stams A.J.M."/>
            <person name="Imachi H."/>
            <person name="Sousa D.Z."/>
        </authorList>
    </citation>
    <scope>NUCLEOTIDE SEQUENCE [LARGE SCALE GENOMIC DNA]</scope>
    <source>
        <strain evidence="1 2">HH</strain>
    </source>
</reference>
<gene>
    <name evidence="1" type="ORF">Psch_03553</name>
</gene>
<dbReference type="EMBL" id="QFGA01000003">
    <property type="protein sequence ID" value="TEB04791.1"/>
    <property type="molecule type" value="Genomic_DNA"/>
</dbReference>
<dbReference type="Proteomes" id="UP000298324">
    <property type="component" value="Unassembled WGS sequence"/>
</dbReference>
<sequence length="127" mass="14383">MLYLNNLEGKEMEAIAMENPGIKKALTIEQIFLKDKKERRLYELREKAYRDELSALAGARAEGEARGEARGRQEAICKYLEARFGDASLGLQEKVRQYNELEKLDMLINKIYTAASLEEAGAIINGI</sequence>
<organism evidence="1 2">
    <name type="scientific">Pelotomaculum schinkii</name>
    <dbReference type="NCBI Taxonomy" id="78350"/>
    <lineage>
        <taxon>Bacteria</taxon>
        <taxon>Bacillati</taxon>
        <taxon>Bacillota</taxon>
        <taxon>Clostridia</taxon>
        <taxon>Eubacteriales</taxon>
        <taxon>Desulfotomaculaceae</taxon>
        <taxon>Pelotomaculum</taxon>
    </lineage>
</organism>
<evidence type="ECO:0000313" key="2">
    <source>
        <dbReference type="Proteomes" id="UP000298324"/>
    </source>
</evidence>
<name>A0A4Y7R817_9FIRM</name>
<protein>
    <recommendedName>
        <fullName evidence="3">PD-(D/E)XK nuclease family transposase</fullName>
    </recommendedName>
</protein>
<evidence type="ECO:0000313" key="1">
    <source>
        <dbReference type="EMBL" id="TEB04791.1"/>
    </source>
</evidence>